<proteinExistence type="predicted"/>
<protein>
    <recommendedName>
        <fullName evidence="2">DUF6533 domain-containing protein</fullName>
    </recommendedName>
</protein>
<keyword evidence="4" id="KW-1185">Reference proteome</keyword>
<feature type="transmembrane region" description="Helical" evidence="1">
    <location>
        <begin position="248"/>
        <end position="267"/>
    </location>
</feature>
<accession>A0A5C3LEK9</accession>
<reference evidence="3 4" key="1">
    <citation type="journal article" date="2019" name="Nat. Ecol. Evol.">
        <title>Megaphylogeny resolves global patterns of mushroom evolution.</title>
        <authorList>
            <person name="Varga T."/>
            <person name="Krizsan K."/>
            <person name="Foldi C."/>
            <person name="Dima B."/>
            <person name="Sanchez-Garcia M."/>
            <person name="Sanchez-Ramirez S."/>
            <person name="Szollosi G.J."/>
            <person name="Szarkandi J.G."/>
            <person name="Papp V."/>
            <person name="Albert L."/>
            <person name="Andreopoulos W."/>
            <person name="Angelini C."/>
            <person name="Antonin V."/>
            <person name="Barry K.W."/>
            <person name="Bougher N.L."/>
            <person name="Buchanan P."/>
            <person name="Buyck B."/>
            <person name="Bense V."/>
            <person name="Catcheside P."/>
            <person name="Chovatia M."/>
            <person name="Cooper J."/>
            <person name="Damon W."/>
            <person name="Desjardin D."/>
            <person name="Finy P."/>
            <person name="Geml J."/>
            <person name="Haridas S."/>
            <person name="Hughes K."/>
            <person name="Justo A."/>
            <person name="Karasinski D."/>
            <person name="Kautmanova I."/>
            <person name="Kiss B."/>
            <person name="Kocsube S."/>
            <person name="Kotiranta H."/>
            <person name="LaButti K.M."/>
            <person name="Lechner B.E."/>
            <person name="Liimatainen K."/>
            <person name="Lipzen A."/>
            <person name="Lukacs Z."/>
            <person name="Mihaltcheva S."/>
            <person name="Morgado L.N."/>
            <person name="Niskanen T."/>
            <person name="Noordeloos M.E."/>
            <person name="Ohm R.A."/>
            <person name="Ortiz-Santana B."/>
            <person name="Ovrebo C."/>
            <person name="Racz N."/>
            <person name="Riley R."/>
            <person name="Savchenko A."/>
            <person name="Shiryaev A."/>
            <person name="Soop K."/>
            <person name="Spirin V."/>
            <person name="Szebenyi C."/>
            <person name="Tomsovsky M."/>
            <person name="Tulloss R.E."/>
            <person name="Uehling J."/>
            <person name="Grigoriev I.V."/>
            <person name="Vagvolgyi C."/>
            <person name="Papp T."/>
            <person name="Martin F.M."/>
            <person name="Miettinen O."/>
            <person name="Hibbett D.S."/>
            <person name="Nagy L.G."/>
        </authorList>
    </citation>
    <scope>NUCLEOTIDE SEQUENCE [LARGE SCALE GENOMIC DNA]</scope>
    <source>
        <strain evidence="3 4">CBS 166.37</strain>
    </source>
</reference>
<feature type="transmembrane region" description="Helical" evidence="1">
    <location>
        <begin position="177"/>
        <end position="197"/>
    </location>
</feature>
<feature type="transmembrane region" description="Helical" evidence="1">
    <location>
        <begin position="126"/>
        <end position="146"/>
    </location>
</feature>
<evidence type="ECO:0000256" key="1">
    <source>
        <dbReference type="SAM" id="Phobius"/>
    </source>
</evidence>
<evidence type="ECO:0000313" key="4">
    <source>
        <dbReference type="Proteomes" id="UP000308652"/>
    </source>
</evidence>
<keyword evidence="1" id="KW-0472">Membrane</keyword>
<organism evidence="3 4">
    <name type="scientific">Crucibulum laeve</name>
    <dbReference type="NCBI Taxonomy" id="68775"/>
    <lineage>
        <taxon>Eukaryota</taxon>
        <taxon>Fungi</taxon>
        <taxon>Dikarya</taxon>
        <taxon>Basidiomycota</taxon>
        <taxon>Agaricomycotina</taxon>
        <taxon>Agaricomycetes</taxon>
        <taxon>Agaricomycetidae</taxon>
        <taxon>Agaricales</taxon>
        <taxon>Agaricineae</taxon>
        <taxon>Nidulariaceae</taxon>
        <taxon>Crucibulum</taxon>
    </lineage>
</organism>
<feature type="transmembrane region" description="Helical" evidence="1">
    <location>
        <begin position="61"/>
        <end position="81"/>
    </location>
</feature>
<keyword evidence="1" id="KW-0812">Transmembrane</keyword>
<name>A0A5C3LEK9_9AGAR</name>
<dbReference type="InterPro" id="IPR045340">
    <property type="entry name" value="DUF6533"/>
</dbReference>
<dbReference type="EMBL" id="ML213788">
    <property type="protein sequence ID" value="TFK31297.1"/>
    <property type="molecule type" value="Genomic_DNA"/>
</dbReference>
<sequence>MAPVQNFQLPLEVLPDFMKSVEVLKISQIAAVMLTVYDHMITLDWEVEYIWKRRWSISKTLFILVRYAGELVLVLQAIFFVSGGPSVQVSQMGFYFTPLGTTFCICICQIILIMRLYALYGQSKRLLMLLTALFLMEFAGMMYWNILSYVNVELTLEPFPGVHICIPSGVPKLFPLYWAYAIAFETIVFSLIMRIIYRDFAEARAIARLRTVSLMNVLMRDNFVYFFIALTADLITGISWAATPGHPAISACWVEATSIIVGGRLILNLCRAFYSDSSASLRYATEWEMR</sequence>
<feature type="transmembrane region" description="Helical" evidence="1">
    <location>
        <begin position="93"/>
        <end position="114"/>
    </location>
</feature>
<feature type="transmembrane region" description="Helical" evidence="1">
    <location>
        <begin position="223"/>
        <end position="242"/>
    </location>
</feature>
<keyword evidence="1" id="KW-1133">Transmembrane helix</keyword>
<gene>
    <name evidence="3" type="ORF">BDQ12DRAFT_162314</name>
</gene>
<feature type="domain" description="DUF6533" evidence="2">
    <location>
        <begin position="27"/>
        <end position="69"/>
    </location>
</feature>
<dbReference type="Proteomes" id="UP000308652">
    <property type="component" value="Unassembled WGS sequence"/>
</dbReference>
<dbReference type="Pfam" id="PF20151">
    <property type="entry name" value="DUF6533"/>
    <property type="match status" value="1"/>
</dbReference>
<evidence type="ECO:0000259" key="2">
    <source>
        <dbReference type="Pfam" id="PF20151"/>
    </source>
</evidence>
<dbReference type="AlphaFoldDB" id="A0A5C3LEK9"/>
<evidence type="ECO:0000313" key="3">
    <source>
        <dbReference type="EMBL" id="TFK31297.1"/>
    </source>
</evidence>
<dbReference type="OrthoDB" id="3349377at2759"/>